<dbReference type="InterPro" id="IPR007157">
    <property type="entry name" value="PspA_VIPP1"/>
</dbReference>
<comment type="similarity">
    <text evidence="1">Belongs to the PspA/Vipp/IM30 family.</text>
</comment>
<evidence type="ECO:0000256" key="1">
    <source>
        <dbReference type="ARBA" id="ARBA00043985"/>
    </source>
</evidence>
<dbReference type="STRING" id="93059.P9211_04291"/>
<proteinExistence type="inferred from homology"/>
<evidence type="ECO:0000256" key="2">
    <source>
        <dbReference type="SAM" id="Coils"/>
    </source>
</evidence>
<evidence type="ECO:0000256" key="3">
    <source>
        <dbReference type="SAM" id="MobiDB-lite"/>
    </source>
</evidence>
<dbReference type="KEGG" id="pmj:P9211_04291"/>
<sequence>MTRLASLLKALLHDSMGFFDRLGRLLRANLNHLVSNAEDPAKILDQSVIDMQADLEKLRQAVAAAMASQKRLARQAEQAQDQATIWYQRAEQAIQKGEEALAKEALIRRKTFQETYSSLSNQLVGQDGQVEMLKRSLISLEGKIAQARTKKDMLKARAQAAQAQQQLGSAVGALGSNSAISAFERMEDKVEELEASGLIAEELAGSDLESKFASIEGSDDIDEELSKLRNNLHQGTNAPTLIGSSDQSSLESISISEVEIESLDNDDATEEFKESKREIEEN</sequence>
<name>A9BE50_PROM4</name>
<dbReference type="PANTHER" id="PTHR31088">
    <property type="entry name" value="MEMBRANE-ASSOCIATED PROTEIN VIPP1, CHLOROPLASTIC"/>
    <property type="match status" value="1"/>
</dbReference>
<evidence type="ECO:0000313" key="4">
    <source>
        <dbReference type="EMBL" id="ABX08360.1"/>
    </source>
</evidence>
<protein>
    <submittedName>
        <fullName evidence="4">Phage shock protein A (IM30), suppresses sigma54-dependent transcription</fullName>
    </submittedName>
</protein>
<gene>
    <name evidence="4" type="primary">pspA</name>
    <name evidence="4" type="ordered locus">P9211_04291</name>
</gene>
<feature type="compositionally biased region" description="Basic and acidic residues" evidence="3">
    <location>
        <begin position="270"/>
        <end position="282"/>
    </location>
</feature>
<accession>A9BE50</accession>
<dbReference type="eggNOG" id="COG1842">
    <property type="taxonomic scope" value="Bacteria"/>
</dbReference>
<feature type="compositionally biased region" description="Acidic residues" evidence="3">
    <location>
        <begin position="258"/>
        <end position="269"/>
    </location>
</feature>
<feature type="region of interest" description="Disordered" evidence="3">
    <location>
        <begin position="257"/>
        <end position="282"/>
    </location>
</feature>
<dbReference type="Pfam" id="PF04012">
    <property type="entry name" value="PspA_IM30"/>
    <property type="match status" value="1"/>
</dbReference>
<dbReference type="PANTHER" id="PTHR31088:SF6">
    <property type="entry name" value="PHAGE SHOCK PROTEIN A"/>
    <property type="match status" value="1"/>
</dbReference>
<keyword evidence="5" id="KW-1185">Reference proteome</keyword>
<reference evidence="4 5" key="1">
    <citation type="journal article" date="2007" name="PLoS Genet.">
        <title>Patterns and implications of gene gain and loss in the evolution of Prochlorococcus.</title>
        <authorList>
            <person name="Kettler G.C."/>
            <person name="Martiny A.C."/>
            <person name="Huang K."/>
            <person name="Zucker J."/>
            <person name="Coleman M.L."/>
            <person name="Rodrigue S."/>
            <person name="Chen F."/>
            <person name="Lapidus A."/>
            <person name="Ferriera S."/>
            <person name="Johnson J."/>
            <person name="Steglich C."/>
            <person name="Church G.M."/>
            <person name="Richardson P."/>
            <person name="Chisholm S.W."/>
        </authorList>
    </citation>
    <scope>NUCLEOTIDE SEQUENCE [LARGE SCALE GENOMIC DNA]</scope>
    <source>
        <strain evidence="5">MIT 9211</strain>
    </source>
</reference>
<evidence type="ECO:0000313" key="5">
    <source>
        <dbReference type="Proteomes" id="UP000000788"/>
    </source>
</evidence>
<dbReference type="Proteomes" id="UP000000788">
    <property type="component" value="Chromosome"/>
</dbReference>
<keyword evidence="2" id="KW-0175">Coiled coil</keyword>
<feature type="coiled-coil region" evidence="2">
    <location>
        <begin position="130"/>
        <end position="196"/>
    </location>
</feature>
<feature type="coiled-coil region" evidence="2">
    <location>
        <begin position="55"/>
        <end position="82"/>
    </location>
</feature>
<dbReference type="EMBL" id="CP000878">
    <property type="protein sequence ID" value="ABX08360.1"/>
    <property type="molecule type" value="Genomic_DNA"/>
</dbReference>
<organism evidence="4 5">
    <name type="scientific">Prochlorococcus marinus (strain MIT 9211)</name>
    <dbReference type="NCBI Taxonomy" id="93059"/>
    <lineage>
        <taxon>Bacteria</taxon>
        <taxon>Bacillati</taxon>
        <taxon>Cyanobacteriota</taxon>
        <taxon>Cyanophyceae</taxon>
        <taxon>Synechococcales</taxon>
        <taxon>Prochlorococcaceae</taxon>
        <taxon>Prochlorococcus</taxon>
    </lineage>
</organism>
<dbReference type="HOGENOM" id="CLU_056466_3_2_3"/>
<dbReference type="AlphaFoldDB" id="A9BE50"/>